<evidence type="ECO:0000313" key="2">
    <source>
        <dbReference type="EMBL" id="RAW61283.1"/>
    </source>
</evidence>
<evidence type="ECO:0000313" key="3">
    <source>
        <dbReference type="Proteomes" id="UP000250583"/>
    </source>
</evidence>
<reference evidence="2 3" key="1">
    <citation type="submission" date="2018-02" db="EMBL/GenBank/DDBJ databases">
        <title>Complete genome sequencing of Faecalibacterium prausnitzii strains isolated from the human gut.</title>
        <authorList>
            <person name="Fitzgerald B.C."/>
            <person name="Shkoporov A.N."/>
            <person name="Ross P.R."/>
            <person name="Hill C."/>
        </authorList>
    </citation>
    <scope>NUCLEOTIDE SEQUENCE [LARGE SCALE GENOMIC DNA]</scope>
    <source>
        <strain evidence="2 3">APC923/61-1</strain>
    </source>
</reference>
<dbReference type="AlphaFoldDB" id="A0A329UJN6"/>
<proteinExistence type="predicted"/>
<comment type="caution">
    <text evidence="2">The sequence shown here is derived from an EMBL/GenBank/DDBJ whole genome shotgun (WGS) entry which is preliminary data.</text>
</comment>
<dbReference type="RefSeq" id="WP_112147642.1">
    <property type="nucleotide sequence ID" value="NZ_PRLE01000001.1"/>
</dbReference>
<organism evidence="2 3">
    <name type="scientific">Faecalibacterium prausnitzii</name>
    <dbReference type="NCBI Taxonomy" id="853"/>
    <lineage>
        <taxon>Bacteria</taxon>
        <taxon>Bacillati</taxon>
        <taxon>Bacillota</taxon>
        <taxon>Clostridia</taxon>
        <taxon>Eubacteriales</taxon>
        <taxon>Oscillospiraceae</taxon>
        <taxon>Faecalibacterium</taxon>
    </lineage>
</organism>
<dbReference type="OrthoDB" id="2088469at2"/>
<protein>
    <submittedName>
        <fullName evidence="2">Uncharacterized protein</fullName>
    </submittedName>
</protein>
<accession>A0A329UJN6</accession>
<gene>
    <name evidence="2" type="ORF">C4N22_00925</name>
</gene>
<feature type="coiled-coil region" evidence="1">
    <location>
        <begin position="2"/>
        <end position="48"/>
    </location>
</feature>
<name>A0A329UJN6_9FIRM</name>
<evidence type="ECO:0000256" key="1">
    <source>
        <dbReference type="SAM" id="Coils"/>
    </source>
</evidence>
<sequence>MANRYSSRVEQARYNLDQLEANKPGDYESQYKNQIDGVQSKLNDMNQKGFSYDYTKDAAYQQYKNRYTRGAELASEDATAQAAARSGGYGNSWGTSSGQTAYQNTMNGLASVADSLYSQAYNEYNTKKSDLSNQLGTLQKQDELARQEWQTNVDKYYNDLSYAQNEYNSAVNAYQQERSSKRGFWGSVLAGAAMLLPWIL</sequence>
<dbReference type="EMBL" id="PRLE01000001">
    <property type="protein sequence ID" value="RAW61283.1"/>
    <property type="molecule type" value="Genomic_DNA"/>
</dbReference>
<keyword evidence="1" id="KW-0175">Coiled coil</keyword>
<dbReference type="Proteomes" id="UP000250583">
    <property type="component" value="Unassembled WGS sequence"/>
</dbReference>